<feature type="transmembrane region" description="Helical" evidence="8">
    <location>
        <begin position="12"/>
        <end position="35"/>
    </location>
</feature>
<feature type="transmembrane region" description="Helical" evidence="8">
    <location>
        <begin position="292"/>
        <end position="310"/>
    </location>
</feature>
<evidence type="ECO:0000256" key="8">
    <source>
        <dbReference type="SAM" id="Phobius"/>
    </source>
</evidence>
<organism evidence="10 11">
    <name type="scientific">Hominiventricola aquisgranensis</name>
    <dbReference type="NCBI Taxonomy" id="3133164"/>
    <lineage>
        <taxon>Bacteria</taxon>
        <taxon>Bacillati</taxon>
        <taxon>Bacillota</taxon>
        <taxon>Clostridia</taxon>
        <taxon>Lachnospirales</taxon>
        <taxon>Lachnospiraceae</taxon>
        <taxon>Hominiventricola</taxon>
    </lineage>
</organism>
<sequence>MKINTNKMTFQYCILQGAYWASFCIIYSFATVFLLDRGFSNSQIGVIIAAGNILGVVLQPVFASIVDWSKTITLHKLTGILAAIMALLVLFLYVLPNLFFAVVLLFLMTDTLLQVIQPLINSVSVYYVNKGINVDFGAARGIGSLSYAAASYLLGGLVERYGCSVILVAGFLMVTIISATVFSMPIIKEAAEEVCAKSLQDTPSHTISQESKEKESIIFFIGRYKYFMLTLAGITLIFSFHNMNNSYMIQIITNVGGTSADLGRLLAIAAITEIPVMFLFSRIVKHVKSSALLVVSSVFFILKAFGYFAAGNIALMTIAAVMQMGSFAIYIPASVYYVNEVMEERDKFKGQALMTGTNTLGGVIGSLLGGFLIDQAGVSVMNLAGLVMAVSGAVLVFLFVFRQKPVSNI</sequence>
<keyword evidence="6 8" id="KW-1133">Transmembrane helix</keyword>
<evidence type="ECO:0000256" key="2">
    <source>
        <dbReference type="ARBA" id="ARBA00022448"/>
    </source>
</evidence>
<dbReference type="Gene3D" id="1.20.1250.20">
    <property type="entry name" value="MFS general substrate transporter like domains"/>
    <property type="match status" value="2"/>
</dbReference>
<evidence type="ECO:0000256" key="4">
    <source>
        <dbReference type="ARBA" id="ARBA00022519"/>
    </source>
</evidence>
<evidence type="ECO:0000313" key="11">
    <source>
        <dbReference type="Proteomes" id="UP001470288"/>
    </source>
</evidence>
<dbReference type="InterPro" id="IPR020846">
    <property type="entry name" value="MFS_dom"/>
</dbReference>
<dbReference type="SUPFAM" id="SSF103473">
    <property type="entry name" value="MFS general substrate transporter"/>
    <property type="match status" value="2"/>
</dbReference>
<keyword evidence="7 8" id="KW-0472">Membrane</keyword>
<keyword evidence="4" id="KW-0997">Cell inner membrane</keyword>
<keyword evidence="5 8" id="KW-0812">Transmembrane</keyword>
<name>A0ABV1I3X8_9FIRM</name>
<feature type="transmembrane region" description="Helical" evidence="8">
    <location>
        <begin position="350"/>
        <end position="373"/>
    </location>
</feature>
<accession>A0ABV1I3X8</accession>
<feature type="transmembrane region" description="Helical" evidence="8">
    <location>
        <begin position="80"/>
        <end position="106"/>
    </location>
</feature>
<gene>
    <name evidence="10" type="ORF">WMO62_13815</name>
</gene>
<dbReference type="PANTHER" id="PTHR23522:SF10">
    <property type="entry name" value="3-PHENYLPROPIONIC ACID TRANSPORTER-RELATED"/>
    <property type="match status" value="1"/>
</dbReference>
<comment type="subcellular location">
    <subcellularLocation>
        <location evidence="1">Cell inner membrane</location>
        <topology evidence="1">Multi-pass membrane protein</topology>
    </subcellularLocation>
</comment>
<evidence type="ECO:0000256" key="7">
    <source>
        <dbReference type="ARBA" id="ARBA00023136"/>
    </source>
</evidence>
<feature type="domain" description="Major facilitator superfamily (MFS) profile" evidence="9">
    <location>
        <begin position="225"/>
        <end position="409"/>
    </location>
</feature>
<keyword evidence="2" id="KW-0813">Transport</keyword>
<feature type="transmembrane region" description="Helical" evidence="8">
    <location>
        <begin position="379"/>
        <end position="401"/>
    </location>
</feature>
<evidence type="ECO:0000256" key="3">
    <source>
        <dbReference type="ARBA" id="ARBA00022475"/>
    </source>
</evidence>
<feature type="transmembrane region" description="Helical" evidence="8">
    <location>
        <begin position="141"/>
        <end position="158"/>
    </location>
</feature>
<dbReference type="Pfam" id="PF12832">
    <property type="entry name" value="MFS_1_like"/>
    <property type="match status" value="1"/>
</dbReference>
<dbReference type="PROSITE" id="PS50850">
    <property type="entry name" value="MFS"/>
    <property type="match status" value="1"/>
</dbReference>
<evidence type="ECO:0000256" key="6">
    <source>
        <dbReference type="ARBA" id="ARBA00022989"/>
    </source>
</evidence>
<proteinExistence type="predicted"/>
<evidence type="ECO:0000313" key="10">
    <source>
        <dbReference type="EMBL" id="MEQ2579886.1"/>
    </source>
</evidence>
<evidence type="ECO:0000259" key="9">
    <source>
        <dbReference type="PROSITE" id="PS50850"/>
    </source>
</evidence>
<dbReference type="RefSeq" id="WP_349145034.1">
    <property type="nucleotide sequence ID" value="NZ_JBBMFC010000031.1"/>
</dbReference>
<dbReference type="InterPro" id="IPR036259">
    <property type="entry name" value="MFS_trans_sf"/>
</dbReference>
<evidence type="ECO:0000256" key="1">
    <source>
        <dbReference type="ARBA" id="ARBA00004429"/>
    </source>
</evidence>
<feature type="transmembrane region" description="Helical" evidence="8">
    <location>
        <begin position="164"/>
        <end position="187"/>
    </location>
</feature>
<feature type="transmembrane region" description="Helical" evidence="8">
    <location>
        <begin position="47"/>
        <end position="68"/>
    </location>
</feature>
<keyword evidence="11" id="KW-1185">Reference proteome</keyword>
<dbReference type="EMBL" id="JBBMFC010000031">
    <property type="protein sequence ID" value="MEQ2579886.1"/>
    <property type="molecule type" value="Genomic_DNA"/>
</dbReference>
<dbReference type="InterPro" id="IPR024989">
    <property type="entry name" value="MFS_assoc_dom"/>
</dbReference>
<feature type="transmembrane region" description="Helical" evidence="8">
    <location>
        <begin position="316"/>
        <end position="338"/>
    </location>
</feature>
<evidence type="ECO:0000256" key="5">
    <source>
        <dbReference type="ARBA" id="ARBA00022692"/>
    </source>
</evidence>
<protein>
    <submittedName>
        <fullName evidence="10">MFS transporter</fullName>
    </submittedName>
</protein>
<dbReference type="PANTHER" id="PTHR23522">
    <property type="entry name" value="BLL5896 PROTEIN"/>
    <property type="match status" value="1"/>
</dbReference>
<dbReference type="Proteomes" id="UP001470288">
    <property type="component" value="Unassembled WGS sequence"/>
</dbReference>
<keyword evidence="3" id="KW-1003">Cell membrane</keyword>
<comment type="caution">
    <text evidence="10">The sequence shown here is derived from an EMBL/GenBank/DDBJ whole genome shotgun (WGS) entry which is preliminary data.</text>
</comment>
<feature type="transmembrane region" description="Helical" evidence="8">
    <location>
        <begin position="224"/>
        <end position="242"/>
    </location>
</feature>
<reference evidence="10 11" key="1">
    <citation type="submission" date="2024-03" db="EMBL/GenBank/DDBJ databases">
        <title>Human intestinal bacterial collection.</title>
        <authorList>
            <person name="Pauvert C."/>
            <person name="Hitch T.C.A."/>
            <person name="Clavel T."/>
        </authorList>
    </citation>
    <scope>NUCLEOTIDE SEQUENCE [LARGE SCALE GENOMIC DNA]</scope>
    <source>
        <strain evidence="10 11">CLA-AA-H78B</strain>
    </source>
</reference>